<evidence type="ECO:0000313" key="1">
    <source>
        <dbReference type="EMBL" id="KAI3759549.1"/>
    </source>
</evidence>
<accession>A0ACB9EKL6</accession>
<organism evidence="1 2">
    <name type="scientific">Arctium lappa</name>
    <name type="common">Greater burdock</name>
    <name type="synonym">Lappa major</name>
    <dbReference type="NCBI Taxonomy" id="4217"/>
    <lineage>
        <taxon>Eukaryota</taxon>
        <taxon>Viridiplantae</taxon>
        <taxon>Streptophyta</taxon>
        <taxon>Embryophyta</taxon>
        <taxon>Tracheophyta</taxon>
        <taxon>Spermatophyta</taxon>
        <taxon>Magnoliopsida</taxon>
        <taxon>eudicotyledons</taxon>
        <taxon>Gunneridae</taxon>
        <taxon>Pentapetalae</taxon>
        <taxon>asterids</taxon>
        <taxon>campanulids</taxon>
        <taxon>Asterales</taxon>
        <taxon>Asteraceae</taxon>
        <taxon>Carduoideae</taxon>
        <taxon>Cardueae</taxon>
        <taxon>Arctiinae</taxon>
        <taxon>Arctium</taxon>
    </lineage>
</organism>
<dbReference type="EMBL" id="CM042048">
    <property type="protein sequence ID" value="KAI3759549.1"/>
    <property type="molecule type" value="Genomic_DNA"/>
</dbReference>
<comment type="caution">
    <text evidence="1">The sequence shown here is derived from an EMBL/GenBank/DDBJ whole genome shotgun (WGS) entry which is preliminary data.</text>
</comment>
<name>A0ACB9EKL6_ARCLA</name>
<evidence type="ECO:0000313" key="2">
    <source>
        <dbReference type="Proteomes" id="UP001055879"/>
    </source>
</evidence>
<proteinExistence type="predicted"/>
<dbReference type="Proteomes" id="UP001055879">
    <property type="component" value="Linkage Group LG02"/>
</dbReference>
<protein>
    <submittedName>
        <fullName evidence="1">Uncharacterized protein</fullName>
    </submittedName>
</protein>
<reference evidence="1 2" key="2">
    <citation type="journal article" date="2022" name="Mol. Ecol. Resour.">
        <title>The genomes of chicory, endive, great burdock and yacon provide insights into Asteraceae paleo-polyploidization history and plant inulin production.</title>
        <authorList>
            <person name="Fan W."/>
            <person name="Wang S."/>
            <person name="Wang H."/>
            <person name="Wang A."/>
            <person name="Jiang F."/>
            <person name="Liu H."/>
            <person name="Zhao H."/>
            <person name="Xu D."/>
            <person name="Zhang Y."/>
        </authorList>
    </citation>
    <scope>NUCLEOTIDE SEQUENCE [LARGE SCALE GENOMIC DNA]</scope>
    <source>
        <strain evidence="2">cv. Niubang</strain>
    </source>
</reference>
<reference evidence="2" key="1">
    <citation type="journal article" date="2022" name="Mol. Ecol. Resour.">
        <title>The genomes of chicory, endive, great burdock and yacon provide insights into Asteraceae palaeo-polyploidization history and plant inulin production.</title>
        <authorList>
            <person name="Fan W."/>
            <person name="Wang S."/>
            <person name="Wang H."/>
            <person name="Wang A."/>
            <person name="Jiang F."/>
            <person name="Liu H."/>
            <person name="Zhao H."/>
            <person name="Xu D."/>
            <person name="Zhang Y."/>
        </authorList>
    </citation>
    <scope>NUCLEOTIDE SEQUENCE [LARGE SCALE GENOMIC DNA]</scope>
    <source>
        <strain evidence="2">cv. Niubang</strain>
    </source>
</reference>
<keyword evidence="2" id="KW-1185">Reference proteome</keyword>
<sequence>MVNTRNRPEGQDTTSTADQPRVTNNDLPPPFINALGGGPEHIPRRNIVATHPIMEEVSPETRMMERMMQAMNAAMAQQQEAFLKLLDDRDANHRRPETVAENVIVEGLGPVVPSNETPPPEFRQPPKACTFKVFLGCRPPEFRGTNDPIACMNLIREMEQTFRSSECGENQKAVFRSQMLRGATLTWWNVYSTFIEATVLAQLSWEAFKKKVMEEFCNEQAMDRIIDEFPGLKNGNLSVKEYNKSFMDKLGLVGHLVPTEREKIKAYIKGLPTEMMNMVRVERNGVVEKRKWEGGPTSSKRPSHFNSKQRGNSTRRDSPWCSKCRSKHTSPCNSGSTPCFKCGKLGHRFSDCTIKERICFECKESGHIRSECPKVKANFNGGKKVDTSKATGRAFQMTTEEAKASTDVVSGTFLINFVPTRVLFDSGASFSFVSSSFCPRLSMPTTSLEDALVAELADGDQVVVQDILRNCKLEIEGREFPIDLMPMVIGGFDVVVGMDWLSTNHDEILCAKKLIRISGFDGPAVTVYGER</sequence>
<gene>
    <name evidence="1" type="ORF">L6452_07441</name>
</gene>